<protein>
    <submittedName>
        <fullName evidence="2">Uncharacterized protein</fullName>
    </submittedName>
</protein>
<organism evidence="2 3">
    <name type="scientific">Zootermopsis nevadensis</name>
    <name type="common">Dampwood termite</name>
    <dbReference type="NCBI Taxonomy" id="136037"/>
    <lineage>
        <taxon>Eukaryota</taxon>
        <taxon>Metazoa</taxon>
        <taxon>Ecdysozoa</taxon>
        <taxon>Arthropoda</taxon>
        <taxon>Hexapoda</taxon>
        <taxon>Insecta</taxon>
        <taxon>Pterygota</taxon>
        <taxon>Neoptera</taxon>
        <taxon>Polyneoptera</taxon>
        <taxon>Dictyoptera</taxon>
        <taxon>Blattodea</taxon>
        <taxon>Blattoidea</taxon>
        <taxon>Termitoidae</taxon>
        <taxon>Termopsidae</taxon>
        <taxon>Zootermopsis</taxon>
    </lineage>
</organism>
<sequence>MGSTEQDRSLNSGISLPQWMKSKIGDRYDLDETFSPPSHDDSFFYIRYPKTDTTTQRLKNTNFHQASELLEKSEQLSKQDFSQHTFQCRQFIPQAKMDSSTHAGTTASVVTASRKTTHPLKLAGTDDNFTGDSAACGKSVVQVAHQMIAGATLVRGFSVNGDENVATGEGFNKAMRRGSKSLPVSPLGSPSHSPDSSPQTRRRVHNRYFTGAFTVERANIHAAGGQDSANKYPGSWILSGLLGQQQRDCLSDSMDSVTIPEEEHKKEIKKPRPQHEIVSSSMEVRRNKSMTTLVSRMFSEVSKGDQSVEVGVDVSAVTGGRDSPTQNKAFRAKPSELREMNCWSPTSM</sequence>
<name>A0A067R553_ZOONE</name>
<dbReference type="AlphaFoldDB" id="A0A067R553"/>
<feature type="compositionally biased region" description="Polar residues" evidence="1">
    <location>
        <begin position="188"/>
        <end position="199"/>
    </location>
</feature>
<evidence type="ECO:0000256" key="1">
    <source>
        <dbReference type="SAM" id="MobiDB-lite"/>
    </source>
</evidence>
<dbReference type="OMA" id="KHPLPCQ"/>
<accession>A0A067R553</accession>
<keyword evidence="3" id="KW-1185">Reference proteome</keyword>
<evidence type="ECO:0000313" key="3">
    <source>
        <dbReference type="Proteomes" id="UP000027135"/>
    </source>
</evidence>
<dbReference type="Proteomes" id="UP000027135">
    <property type="component" value="Unassembled WGS sequence"/>
</dbReference>
<dbReference type="eggNOG" id="ENOG502S3IG">
    <property type="taxonomic scope" value="Eukaryota"/>
</dbReference>
<proteinExistence type="predicted"/>
<dbReference type="EMBL" id="KK852962">
    <property type="protein sequence ID" value="KDR13202.1"/>
    <property type="molecule type" value="Genomic_DNA"/>
</dbReference>
<evidence type="ECO:0000313" key="2">
    <source>
        <dbReference type="EMBL" id="KDR13202.1"/>
    </source>
</evidence>
<dbReference type="InParanoid" id="A0A067R553"/>
<feature type="region of interest" description="Disordered" evidence="1">
    <location>
        <begin position="169"/>
        <end position="202"/>
    </location>
</feature>
<reference evidence="2 3" key="1">
    <citation type="journal article" date="2014" name="Nat. Commun.">
        <title>Molecular traces of alternative social organization in a termite genome.</title>
        <authorList>
            <person name="Terrapon N."/>
            <person name="Li C."/>
            <person name="Robertson H.M."/>
            <person name="Ji L."/>
            <person name="Meng X."/>
            <person name="Booth W."/>
            <person name="Chen Z."/>
            <person name="Childers C.P."/>
            <person name="Glastad K.M."/>
            <person name="Gokhale K."/>
            <person name="Gowin J."/>
            <person name="Gronenberg W."/>
            <person name="Hermansen R.A."/>
            <person name="Hu H."/>
            <person name="Hunt B.G."/>
            <person name="Huylmans A.K."/>
            <person name="Khalil S.M."/>
            <person name="Mitchell R.D."/>
            <person name="Munoz-Torres M.C."/>
            <person name="Mustard J.A."/>
            <person name="Pan H."/>
            <person name="Reese J.T."/>
            <person name="Scharf M.E."/>
            <person name="Sun F."/>
            <person name="Vogel H."/>
            <person name="Xiao J."/>
            <person name="Yang W."/>
            <person name="Yang Z."/>
            <person name="Yang Z."/>
            <person name="Zhou J."/>
            <person name="Zhu J."/>
            <person name="Brent C.S."/>
            <person name="Elsik C.G."/>
            <person name="Goodisman M.A."/>
            <person name="Liberles D.A."/>
            <person name="Roe R.M."/>
            <person name="Vargo E.L."/>
            <person name="Vilcinskas A."/>
            <person name="Wang J."/>
            <person name="Bornberg-Bauer E."/>
            <person name="Korb J."/>
            <person name="Zhang G."/>
            <person name="Liebig J."/>
        </authorList>
    </citation>
    <scope>NUCLEOTIDE SEQUENCE [LARGE SCALE GENOMIC DNA]</scope>
    <source>
        <tissue evidence="2">Whole organism</tissue>
    </source>
</reference>
<gene>
    <name evidence="2" type="ORF">L798_12962</name>
</gene>